<accession>A0A2N3WVW1</accession>
<dbReference type="InterPro" id="IPR029058">
    <property type="entry name" value="AB_hydrolase_fold"/>
</dbReference>
<organism evidence="1 2">
    <name type="scientific">Nocardia fluminea</name>
    <dbReference type="NCBI Taxonomy" id="134984"/>
    <lineage>
        <taxon>Bacteria</taxon>
        <taxon>Bacillati</taxon>
        <taxon>Actinomycetota</taxon>
        <taxon>Actinomycetes</taxon>
        <taxon>Mycobacteriales</taxon>
        <taxon>Nocardiaceae</taxon>
        <taxon>Nocardia</taxon>
    </lineage>
</organism>
<evidence type="ECO:0000313" key="2">
    <source>
        <dbReference type="Proteomes" id="UP000233766"/>
    </source>
</evidence>
<dbReference type="EMBL" id="PJMW01000001">
    <property type="protein sequence ID" value="PKV98000.1"/>
    <property type="molecule type" value="Genomic_DNA"/>
</dbReference>
<reference evidence="1 2" key="1">
    <citation type="submission" date="2017-12" db="EMBL/GenBank/DDBJ databases">
        <title>Sequencing the genomes of 1000 Actinobacteria strains.</title>
        <authorList>
            <person name="Klenk H.-P."/>
        </authorList>
    </citation>
    <scope>NUCLEOTIDE SEQUENCE [LARGE SCALE GENOMIC DNA]</scope>
    <source>
        <strain evidence="1 2">DSM 44489</strain>
    </source>
</reference>
<evidence type="ECO:0000313" key="1">
    <source>
        <dbReference type="EMBL" id="PKV98000.1"/>
    </source>
</evidence>
<keyword evidence="2" id="KW-1185">Reference proteome</keyword>
<dbReference type="Proteomes" id="UP000233766">
    <property type="component" value="Unassembled WGS sequence"/>
</dbReference>
<dbReference type="InterPro" id="IPR021440">
    <property type="entry name" value="DUF3089"/>
</dbReference>
<evidence type="ECO:0008006" key="3">
    <source>
        <dbReference type="Google" id="ProtNLM"/>
    </source>
</evidence>
<name>A0A2N3WVW1_9NOCA</name>
<protein>
    <recommendedName>
        <fullName evidence="3">DUF3089 family protein</fullName>
    </recommendedName>
</protein>
<proteinExistence type="predicted"/>
<sequence length="386" mass="41513">MRVLSKPAEAFGQVLGLAIAVSVVMTAGVATAEPVAATTWLCHPAATGDPCDLPSDTTDLGTGQVDTPIRVDEADKPVDCFYLYPTVSDQVALNQDPVAQPEVQSIASFQAARFSDVCRVFAPIYRQVTLPALPVELAAGAGLIEVGYRDIENAWNDYLANDNHGRGVIIISHSQGTLMARKLIREHIDPDPELRERLVGAFLMGGNVTTAPGSRTGGDFTSIPLCNRRGEYGCVTAYSVAQNYPLFSLFGNAELGLLSLRWGLPYGPGYQVACTDPGLLSGDDSPQPITVPSAPFAFGIISILLGYSTFPDAPPHSDSTWTSTASRASGRCEENNGHHYYRISVPGPDRLNEIPLFESHLVDINYGYDRLVSIARQQTQAWLASN</sequence>
<dbReference type="SUPFAM" id="SSF53474">
    <property type="entry name" value="alpha/beta-Hydrolases"/>
    <property type="match status" value="1"/>
</dbReference>
<dbReference type="Pfam" id="PF11288">
    <property type="entry name" value="DUF3089"/>
    <property type="match status" value="1"/>
</dbReference>
<gene>
    <name evidence="1" type="ORF">ATK86_0005</name>
</gene>
<dbReference type="AlphaFoldDB" id="A0A2N3WVW1"/>
<comment type="caution">
    <text evidence="1">The sequence shown here is derived from an EMBL/GenBank/DDBJ whole genome shotgun (WGS) entry which is preliminary data.</text>
</comment>